<organism evidence="2 3">
    <name type="scientific">Platanthera guangdongensis</name>
    <dbReference type="NCBI Taxonomy" id="2320717"/>
    <lineage>
        <taxon>Eukaryota</taxon>
        <taxon>Viridiplantae</taxon>
        <taxon>Streptophyta</taxon>
        <taxon>Embryophyta</taxon>
        <taxon>Tracheophyta</taxon>
        <taxon>Spermatophyta</taxon>
        <taxon>Magnoliopsida</taxon>
        <taxon>Liliopsida</taxon>
        <taxon>Asparagales</taxon>
        <taxon>Orchidaceae</taxon>
        <taxon>Orchidoideae</taxon>
        <taxon>Orchideae</taxon>
        <taxon>Orchidinae</taxon>
        <taxon>Platanthera</taxon>
    </lineage>
</organism>
<evidence type="ECO:0000256" key="1">
    <source>
        <dbReference type="SAM" id="MobiDB-lite"/>
    </source>
</evidence>
<protein>
    <submittedName>
        <fullName evidence="2">Uncharacterized protein</fullName>
    </submittedName>
</protein>
<keyword evidence="3" id="KW-1185">Reference proteome</keyword>
<reference evidence="2 3" key="1">
    <citation type="journal article" date="2022" name="Nat. Plants">
        <title>Genomes of leafy and leafless Platanthera orchids illuminate the evolution of mycoheterotrophy.</title>
        <authorList>
            <person name="Li M.H."/>
            <person name="Liu K.W."/>
            <person name="Li Z."/>
            <person name="Lu H.C."/>
            <person name="Ye Q.L."/>
            <person name="Zhang D."/>
            <person name="Wang J.Y."/>
            <person name="Li Y.F."/>
            <person name="Zhong Z.M."/>
            <person name="Liu X."/>
            <person name="Yu X."/>
            <person name="Liu D.K."/>
            <person name="Tu X.D."/>
            <person name="Liu B."/>
            <person name="Hao Y."/>
            <person name="Liao X.Y."/>
            <person name="Jiang Y.T."/>
            <person name="Sun W.H."/>
            <person name="Chen J."/>
            <person name="Chen Y.Q."/>
            <person name="Ai Y."/>
            <person name="Zhai J.W."/>
            <person name="Wu S.S."/>
            <person name="Zhou Z."/>
            <person name="Hsiao Y.Y."/>
            <person name="Wu W.L."/>
            <person name="Chen Y.Y."/>
            <person name="Lin Y.F."/>
            <person name="Hsu J.L."/>
            <person name="Li C.Y."/>
            <person name="Wang Z.W."/>
            <person name="Zhao X."/>
            <person name="Zhong W.Y."/>
            <person name="Ma X.K."/>
            <person name="Ma L."/>
            <person name="Huang J."/>
            <person name="Chen G.Z."/>
            <person name="Huang M.Z."/>
            <person name="Huang L."/>
            <person name="Peng D.H."/>
            <person name="Luo Y.B."/>
            <person name="Zou S.Q."/>
            <person name="Chen S.P."/>
            <person name="Lan S."/>
            <person name="Tsai W.C."/>
            <person name="Van de Peer Y."/>
            <person name="Liu Z.J."/>
        </authorList>
    </citation>
    <scope>NUCLEOTIDE SEQUENCE [LARGE SCALE GENOMIC DNA]</scope>
    <source>
        <strain evidence="2">Lor288</strain>
    </source>
</reference>
<feature type="compositionally biased region" description="Gly residues" evidence="1">
    <location>
        <begin position="21"/>
        <end position="31"/>
    </location>
</feature>
<proteinExistence type="predicted"/>
<dbReference type="EMBL" id="JBBWWR010000013">
    <property type="protein sequence ID" value="KAK8955262.1"/>
    <property type="molecule type" value="Genomic_DNA"/>
</dbReference>
<feature type="region of interest" description="Disordered" evidence="1">
    <location>
        <begin position="1"/>
        <end position="55"/>
    </location>
</feature>
<evidence type="ECO:0000313" key="2">
    <source>
        <dbReference type="EMBL" id="KAK8955262.1"/>
    </source>
</evidence>
<gene>
    <name evidence="2" type="ORF">KSP40_PGU020830</name>
</gene>
<comment type="caution">
    <text evidence="2">The sequence shown here is derived from an EMBL/GenBank/DDBJ whole genome shotgun (WGS) entry which is preliminary data.</text>
</comment>
<dbReference type="Proteomes" id="UP001412067">
    <property type="component" value="Unassembled WGS sequence"/>
</dbReference>
<evidence type="ECO:0000313" key="3">
    <source>
        <dbReference type="Proteomes" id="UP001412067"/>
    </source>
</evidence>
<accession>A0ABR2LYF5</accession>
<sequence>MPSGRSRGLKRKNENLEGRSAGVGSGGGLRGGTPEEEPDERSNAWRSRSVHIKGD</sequence>
<name>A0ABR2LYF5_9ASPA</name>